<dbReference type="EMBL" id="DTGD01000062">
    <property type="protein sequence ID" value="HGB35563.1"/>
    <property type="molecule type" value="Genomic_DNA"/>
</dbReference>
<gene>
    <name evidence="3" type="ORF">ENV38_01485</name>
</gene>
<dbReference type="PANTHER" id="PTHR30160:SF1">
    <property type="entry name" value="LIPOPOLYSACCHARIDE 1,2-N-ACETYLGLUCOSAMINETRANSFERASE-RELATED"/>
    <property type="match status" value="1"/>
</dbReference>
<dbReference type="GO" id="GO:0008713">
    <property type="term" value="F:ADP-heptose-lipopolysaccharide heptosyltransferase activity"/>
    <property type="evidence" value="ECO:0007669"/>
    <property type="project" value="TreeGrafter"/>
</dbReference>
<dbReference type="GO" id="GO:0005829">
    <property type="term" value="C:cytosol"/>
    <property type="evidence" value="ECO:0007669"/>
    <property type="project" value="TreeGrafter"/>
</dbReference>
<organism evidence="3">
    <name type="scientific">candidate division WOR-3 bacterium</name>
    <dbReference type="NCBI Taxonomy" id="2052148"/>
    <lineage>
        <taxon>Bacteria</taxon>
        <taxon>Bacteria division WOR-3</taxon>
    </lineage>
</organism>
<evidence type="ECO:0000313" key="3">
    <source>
        <dbReference type="EMBL" id="HGB35563.1"/>
    </source>
</evidence>
<keyword evidence="2 3" id="KW-0808">Transferase</keyword>
<dbReference type="InterPro" id="IPR002201">
    <property type="entry name" value="Glyco_trans_9"/>
</dbReference>
<sequence length="361" mass="41552">MICWSLLARQFVSPYPPVVIFALLRNTAPKSELRMPAEVDKVLVIRLSSLGDLVILSALVEFLHRKGKRIHLALYEEFADLYEGDNRIEKIIAIKRTFKGKWKGLQAIRRESYDLVVDAHGKLYPFFLTLFSRTKYRVRARKNSWERRMAVLFKREIQETPLYKLFVTSVQKYIPVDEIPKPKLIATKEPDFDLPREYAVLVPGASKWTKRWPVGYYLELGKRIVEKLGLSVIIIGKEKLIDSAPLGFINLQANTSLRELLYILKKAKFVVSNDTGPAHMAAAVGTPLFVIFGPTIPEFGFRPAGEGFVKLFEKKLPCRPCSLHGLDRCPMEHFKCMREITPEEVFGEIERFYSGRVYQNL</sequence>
<evidence type="ECO:0000256" key="1">
    <source>
        <dbReference type="ARBA" id="ARBA00022676"/>
    </source>
</evidence>
<name>A0A7V3NT65_UNCW3</name>
<dbReference type="InterPro" id="IPR051199">
    <property type="entry name" value="LPS_LOS_Heptosyltrfase"/>
</dbReference>
<dbReference type="Pfam" id="PF01075">
    <property type="entry name" value="Glyco_transf_9"/>
    <property type="match status" value="1"/>
</dbReference>
<evidence type="ECO:0000256" key="2">
    <source>
        <dbReference type="ARBA" id="ARBA00022679"/>
    </source>
</evidence>
<reference evidence="3" key="1">
    <citation type="journal article" date="2020" name="mSystems">
        <title>Genome- and Community-Level Interaction Insights into Carbon Utilization and Element Cycling Functions of Hydrothermarchaeota in Hydrothermal Sediment.</title>
        <authorList>
            <person name="Zhou Z."/>
            <person name="Liu Y."/>
            <person name="Xu W."/>
            <person name="Pan J."/>
            <person name="Luo Z.H."/>
            <person name="Li M."/>
        </authorList>
    </citation>
    <scope>NUCLEOTIDE SEQUENCE [LARGE SCALE GENOMIC DNA]</scope>
    <source>
        <strain evidence="3">SpSt-754</strain>
    </source>
</reference>
<dbReference type="PANTHER" id="PTHR30160">
    <property type="entry name" value="TETRAACYLDISACCHARIDE 4'-KINASE-RELATED"/>
    <property type="match status" value="1"/>
</dbReference>
<accession>A0A7V3NT65</accession>
<dbReference type="AlphaFoldDB" id="A0A7V3NT65"/>
<dbReference type="Gene3D" id="3.40.50.2000">
    <property type="entry name" value="Glycogen Phosphorylase B"/>
    <property type="match status" value="2"/>
</dbReference>
<protein>
    <submittedName>
        <fullName evidence="3">Glycosyltransferase family 9 protein</fullName>
    </submittedName>
</protein>
<dbReference type="CDD" id="cd03789">
    <property type="entry name" value="GT9_LPS_heptosyltransferase"/>
    <property type="match status" value="1"/>
</dbReference>
<comment type="caution">
    <text evidence="3">The sequence shown here is derived from an EMBL/GenBank/DDBJ whole genome shotgun (WGS) entry which is preliminary data.</text>
</comment>
<proteinExistence type="predicted"/>
<keyword evidence="1" id="KW-0328">Glycosyltransferase</keyword>
<dbReference type="SUPFAM" id="SSF53756">
    <property type="entry name" value="UDP-Glycosyltransferase/glycogen phosphorylase"/>
    <property type="match status" value="1"/>
</dbReference>
<dbReference type="GO" id="GO:0009244">
    <property type="term" value="P:lipopolysaccharide core region biosynthetic process"/>
    <property type="evidence" value="ECO:0007669"/>
    <property type="project" value="TreeGrafter"/>
</dbReference>